<proteinExistence type="predicted"/>
<comment type="caution">
    <text evidence="2">The sequence shown here is derived from an EMBL/GenBank/DDBJ whole genome shotgun (WGS) entry which is preliminary data.</text>
</comment>
<feature type="region of interest" description="Disordered" evidence="1">
    <location>
        <begin position="559"/>
        <end position="580"/>
    </location>
</feature>
<evidence type="ECO:0000313" key="2">
    <source>
        <dbReference type="EMBL" id="KAJ4396578.1"/>
    </source>
</evidence>
<feature type="compositionally biased region" description="Polar residues" evidence="1">
    <location>
        <begin position="495"/>
        <end position="508"/>
    </location>
</feature>
<feature type="region of interest" description="Disordered" evidence="1">
    <location>
        <begin position="256"/>
        <end position="296"/>
    </location>
</feature>
<reference evidence="2" key="1">
    <citation type="submission" date="2022-10" db="EMBL/GenBank/DDBJ databases">
        <title>Tapping the CABI collections for fungal endophytes: first genome assemblies for Collariella, Neodidymelliopsis, Ascochyta clinopodiicola, Didymella pomorum, Didymosphaeria variabile, Neocosmospora piperis and Neocucurbitaria cava.</title>
        <authorList>
            <person name="Hill R."/>
        </authorList>
    </citation>
    <scope>NUCLEOTIDE SEQUENCE</scope>
    <source>
        <strain evidence="2">IMI 355082</strain>
    </source>
</reference>
<evidence type="ECO:0000256" key="1">
    <source>
        <dbReference type="SAM" id="MobiDB-lite"/>
    </source>
</evidence>
<sequence>MNWNEGTLFRHSRPSKGREVLLRQKEYFAKVRAGNLSTKVKNRTPSISFLARPALPPSASHHSLTSEAYAPSCSKKRSIKHDPARISRYFSNDDGLELPTVANFQEVQVGEEALRQKRRKLLLKGDWTGINLQKPIEMEFSKPRASHSGPWSHLKSRHAKSKSKMCDVLGTKCDARQARDPKVLVKTTDTTSPIQMRVRVGNRERVFGGSSTQSRTFIHVESSPQGVCDVRSFEDLWSEPTQDERRLLFAHPASIPDAHHQSPKLPELHQPLPQRPFPPSLFRSPSSNPGDSGSTIAQVGVLEPDVPSSLMKQNEAWWSFVGTAEQSQFASDLEPSDCEAPAVQREISPGISQFDPRKTNDDANREIELAEKPAASNTKATGHRELSVQRQEDILPAHELESFVVPASVDCDVFPIDNETSSSSMGSELPPTLDIWQTGKNVSPAHHAGFHDADEVSLQVIPTSCSPPSEELLPKSHNYTDFRSHIDDIIEPSTLPGSQLPDSDQESLQPPHLHKDAMTDQEQVPKPLITKESNIDLWRDFVLGDYDNNIQELFEEARKETARNLQPSDPPTNVGEDGDSETTRLYVRQLEKTVALHSGPSVDAPNITIQYDSSSTQISSTTPVSHIADFGDSSSDPLAGPDSADSCIGATVGDSSPEPSCASDLVGSLIRVTVDSSPDPLSAPALAHTDNMVQTDELTAGSSDSSKSIPLSVSEELLSRNGSWSLVTGGNDDASLVAHPPSEAKHTEAENNFKFARPKPFLGKKKAHLDEQRQIALSAPQIRGRGVTWRRQKRTSDGRTSIRHVPNFSSDPIEEVEDAMLVKGAQQPSLFGSLDTNEDLC</sequence>
<accession>A0A9W8Z2N3</accession>
<protein>
    <submittedName>
        <fullName evidence="2">Uncharacterized protein</fullName>
    </submittedName>
</protein>
<feature type="region of interest" description="Disordered" evidence="1">
    <location>
        <begin position="490"/>
        <end position="512"/>
    </location>
</feature>
<dbReference type="AlphaFoldDB" id="A0A9W8Z2N3"/>
<feature type="region of interest" description="Disordered" evidence="1">
    <location>
        <begin position="791"/>
        <end position="811"/>
    </location>
</feature>
<keyword evidence="3" id="KW-1185">Reference proteome</keyword>
<gene>
    <name evidence="2" type="ORF">N0V93_000799</name>
</gene>
<name>A0A9W8Z2N3_9PEZI</name>
<dbReference type="OrthoDB" id="5426563at2759"/>
<organism evidence="2 3">
    <name type="scientific">Gnomoniopsis smithogilvyi</name>
    <dbReference type="NCBI Taxonomy" id="1191159"/>
    <lineage>
        <taxon>Eukaryota</taxon>
        <taxon>Fungi</taxon>
        <taxon>Dikarya</taxon>
        <taxon>Ascomycota</taxon>
        <taxon>Pezizomycotina</taxon>
        <taxon>Sordariomycetes</taxon>
        <taxon>Sordariomycetidae</taxon>
        <taxon>Diaporthales</taxon>
        <taxon>Gnomoniaceae</taxon>
        <taxon>Gnomoniopsis</taxon>
    </lineage>
</organism>
<evidence type="ECO:0000313" key="3">
    <source>
        <dbReference type="Proteomes" id="UP001140453"/>
    </source>
</evidence>
<dbReference type="Proteomes" id="UP001140453">
    <property type="component" value="Unassembled WGS sequence"/>
</dbReference>
<dbReference type="EMBL" id="JAPEVB010000001">
    <property type="protein sequence ID" value="KAJ4396578.1"/>
    <property type="molecule type" value="Genomic_DNA"/>
</dbReference>